<dbReference type="InterPro" id="IPR025696">
    <property type="entry name" value="Beta-barrel_MTR4"/>
</dbReference>
<feature type="domain" description="Helicase C-terminal" evidence="11">
    <location>
        <begin position="702"/>
        <end position="872"/>
    </location>
</feature>
<feature type="region of interest" description="Disordered" evidence="9">
    <location>
        <begin position="1009"/>
        <end position="1034"/>
    </location>
</feature>
<dbReference type="PROSITE" id="PS51194">
    <property type="entry name" value="HELICASE_CTER"/>
    <property type="match status" value="1"/>
</dbReference>
<evidence type="ECO:0000256" key="3">
    <source>
        <dbReference type="ARBA" id="ARBA00022741"/>
    </source>
</evidence>
<evidence type="ECO:0000259" key="11">
    <source>
        <dbReference type="PROSITE" id="PS51194"/>
    </source>
</evidence>
<dbReference type="GO" id="GO:0016787">
    <property type="term" value="F:hydrolase activity"/>
    <property type="evidence" value="ECO:0007669"/>
    <property type="project" value="UniProtKB-KW"/>
</dbReference>
<dbReference type="GO" id="GO:0003723">
    <property type="term" value="F:RNA binding"/>
    <property type="evidence" value="ECO:0007669"/>
    <property type="project" value="UniProtKB-KW"/>
</dbReference>
<dbReference type="PANTHER" id="PTHR12131:SF1">
    <property type="entry name" value="ATP-DEPENDENT RNA HELICASE SUPV3L1, MITOCHONDRIAL-RELATED"/>
    <property type="match status" value="1"/>
</dbReference>
<reference evidence="12" key="1">
    <citation type="journal article" date="2023" name="G3 (Bethesda)">
        <title>A reference genome for the long-term kleptoplast-retaining sea slug Elysia crispata morphotype clarki.</title>
        <authorList>
            <person name="Eastman K.E."/>
            <person name="Pendleton A.L."/>
            <person name="Shaikh M.A."/>
            <person name="Suttiyut T."/>
            <person name="Ogas R."/>
            <person name="Tomko P."/>
            <person name="Gavelis G."/>
            <person name="Widhalm J.R."/>
            <person name="Wisecaver J.H."/>
        </authorList>
    </citation>
    <scope>NUCLEOTIDE SEQUENCE</scope>
    <source>
        <strain evidence="12">ECLA1</strain>
    </source>
</reference>
<evidence type="ECO:0000256" key="5">
    <source>
        <dbReference type="ARBA" id="ARBA00022806"/>
    </source>
</evidence>
<dbReference type="PANTHER" id="PTHR12131">
    <property type="entry name" value="ATP-DEPENDENT RNA AND DNA HELICASE"/>
    <property type="match status" value="1"/>
</dbReference>
<dbReference type="GO" id="GO:0003724">
    <property type="term" value="F:RNA helicase activity"/>
    <property type="evidence" value="ECO:0007669"/>
    <property type="project" value="UniProtKB-EC"/>
</dbReference>
<evidence type="ECO:0000313" key="13">
    <source>
        <dbReference type="Proteomes" id="UP001283361"/>
    </source>
</evidence>
<feature type="region of interest" description="Disordered" evidence="9">
    <location>
        <begin position="330"/>
        <end position="371"/>
    </location>
</feature>
<dbReference type="InterPro" id="IPR011545">
    <property type="entry name" value="DEAD/DEAH_box_helicase_dom"/>
</dbReference>
<sequence>MRSKGLTAFVVKGVRSKKAHRYGSNVAMETMMQAGQLYACDVYANKNLILFVPGTRLNVDLRQILAILSAEANLKLKVKPKVCSSLKMARAEDGKLNFDLLETGSCGHLELVPSHEKSKGSPAEIFPKLTLPCGLPPVLPTLEEEVKKYLTRIDDLSIHNNVPSHSQIIRTPNCSRLLHMDLCPVQTTIRVERDKATGQLKGFTEELIPDAAETSRTSLSLRRAPDVDNLRVREDVRGSNINLPFWPGGLGVDDDLLSLEPENSKSEGSTTVDLDLDDASNYLGTPPGFQCGMTFEEATSAQHDQLSDEPVAASEKNIVINLADVMAGVDDFDLGDSDEEEENDQKEESQGSIGEKDVSQEPVTSLTRSESLEKLIQVEDKEESLEKPSDVKSQGVPVEKWSVKVDTSSPVHDFYKRIPNMAYKWPFELDIFQKQAILRLENHESVFVAAHTSAGKTVVAEYAIALSLKHMTRTIYTSPIKALSNQKFRDFKLTFGDVGLVTGDVQLNQSAACLIMTTEILRSMLYNGSDIVRDLEWVIFDEVHYINDSERGVVWEEVLIMLPQHVNVILLSATVPNTMEFAAWVGRTKRKKIYVVSTLKRPVPLEHYLYTGNSTKTCNELFLLQDAKGNFLTTGYHKALEAKKERASKSSQSFGAKGTRPGNPIQDKNTWLSVIEMLKRKDKLPAVAFTFSKKKIEENAANLQSVDLTTTSEKSEIHIFFHKCIDRLKGSDKSLPQVLQLADMLKRGLGVHHSGVLPILKEVVEMLFQKGLVKILFATETFAMGVNMPARTVVFDSIRKHDGMNFRNLLPGEYIQMAGRAGRRGLDTTGTVVLLCKGDVPEMSELHKMMLGKPTSLESQFRLTYTMILNLMRVEQLRVQDMIKRSFSEFHNQQESAGHRQKLEVVREKMRQTKPIECYLCSIDLEKYYEECKEFYRLREHIQSVIFTHPVAIKSLSAGRVVMVKRPHGQSVLGVILTSGGNRSGRPGAATGTNERKFTTLILADKSGAGCTDGHRDKKSSKTESKESTKSSIEPVLPSSLFEPEGPCWHEVRELTASDIVRITTKVLKIDADGIISDTRRREHPRFQNEPPDRCVTMATQELLRLTQTAEGSGLPGLHPVNDLKLRDIDLVEQCRALQFLEEGLACFNCTRCAEFMPHFEEHDRNMVLKDEYKRLQFLLSDESLVLLPEYTQRVEVLKRLHYMDSSGTVQLKGRVACEMSNHELVVTELVFENALTDLDPAEIAALLSCFVFEMKRCSEPKLTETLVKGREQILAKAELVGRLQREVGMLMPVEDYMEQFHFGLMEVVHEWARGMPFAEIIQLTDVHEGIIVRTIQRLHETLSDVRSAARLIGDRTLAQKMEDSMEMVKRDIVFAASLYTQ</sequence>
<feature type="compositionally biased region" description="Acidic residues" evidence="9">
    <location>
        <begin position="330"/>
        <end position="345"/>
    </location>
</feature>
<comment type="catalytic activity">
    <reaction evidence="8">
        <text>ATP + H2O = ADP + phosphate + H(+)</text>
        <dbReference type="Rhea" id="RHEA:13065"/>
        <dbReference type="ChEBI" id="CHEBI:15377"/>
        <dbReference type="ChEBI" id="CHEBI:15378"/>
        <dbReference type="ChEBI" id="CHEBI:30616"/>
        <dbReference type="ChEBI" id="CHEBI:43474"/>
        <dbReference type="ChEBI" id="CHEBI:456216"/>
        <dbReference type="EC" id="3.6.4.13"/>
    </reaction>
</comment>
<dbReference type="SMART" id="SM00487">
    <property type="entry name" value="DEXDc"/>
    <property type="match status" value="1"/>
</dbReference>
<feature type="domain" description="Helicase ATP-binding" evidence="10">
    <location>
        <begin position="437"/>
        <end position="593"/>
    </location>
</feature>
<comment type="subcellular location">
    <subcellularLocation>
        <location evidence="1">Cytoplasm</location>
    </subcellularLocation>
</comment>
<feature type="compositionally biased region" description="Basic and acidic residues" evidence="9">
    <location>
        <begin position="1013"/>
        <end position="1029"/>
    </location>
</feature>
<dbReference type="FunFam" id="1.10.3380.30:FF:000001">
    <property type="entry name" value="Ski2 ATP-dependent RNA helicase"/>
    <property type="match status" value="1"/>
</dbReference>
<protein>
    <recommendedName>
        <fullName evidence="14">Helicase SKI2W</fullName>
    </recommendedName>
</protein>
<evidence type="ECO:0000256" key="6">
    <source>
        <dbReference type="ARBA" id="ARBA00022840"/>
    </source>
</evidence>
<dbReference type="InterPro" id="IPR014001">
    <property type="entry name" value="Helicase_ATP-bd"/>
</dbReference>
<evidence type="ECO:0000256" key="9">
    <source>
        <dbReference type="SAM" id="MobiDB-lite"/>
    </source>
</evidence>
<dbReference type="SMART" id="SM00490">
    <property type="entry name" value="HELICc"/>
    <property type="match status" value="1"/>
</dbReference>
<feature type="compositionally biased region" description="Basic and acidic residues" evidence="9">
    <location>
        <begin position="346"/>
        <end position="359"/>
    </location>
</feature>
<name>A0AAE0Z3S1_9GAST</name>
<dbReference type="Pfam" id="PF08148">
    <property type="entry name" value="DSHCT"/>
    <property type="match status" value="1"/>
</dbReference>
<keyword evidence="5" id="KW-0347">Helicase</keyword>
<dbReference type="PIRSF" id="PIRSF005198">
    <property type="entry name" value="Antiviral_helicase_SKI2"/>
    <property type="match status" value="1"/>
</dbReference>
<keyword evidence="6" id="KW-0067">ATP-binding</keyword>
<dbReference type="SUPFAM" id="SSF52540">
    <property type="entry name" value="P-loop containing nucleoside triphosphate hydrolases"/>
    <property type="match status" value="1"/>
</dbReference>
<evidence type="ECO:0000259" key="10">
    <source>
        <dbReference type="PROSITE" id="PS51192"/>
    </source>
</evidence>
<dbReference type="FunFam" id="3.40.50.300:FF:000447">
    <property type="entry name" value="helicase SKI2W isoform X2"/>
    <property type="match status" value="1"/>
</dbReference>
<dbReference type="PROSITE" id="PS51192">
    <property type="entry name" value="HELICASE_ATP_BIND_1"/>
    <property type="match status" value="1"/>
</dbReference>
<dbReference type="Pfam" id="PF21408">
    <property type="entry name" value="MTR4-like_stalk"/>
    <property type="match status" value="1"/>
</dbReference>
<dbReference type="InterPro" id="IPR040801">
    <property type="entry name" value="Ski2_N"/>
</dbReference>
<dbReference type="FunFam" id="3.40.50.300:FF:000354">
    <property type="entry name" value="ATP-dependent RNA helicase SKI2"/>
    <property type="match status" value="1"/>
</dbReference>
<keyword evidence="3" id="KW-0547">Nucleotide-binding</keyword>
<keyword evidence="2" id="KW-0963">Cytoplasm</keyword>
<keyword evidence="4" id="KW-0378">Hydrolase</keyword>
<dbReference type="GO" id="GO:0005524">
    <property type="term" value="F:ATP binding"/>
    <property type="evidence" value="ECO:0007669"/>
    <property type="project" value="UniProtKB-KW"/>
</dbReference>
<dbReference type="Gene3D" id="1.10.3380.30">
    <property type="match status" value="2"/>
</dbReference>
<evidence type="ECO:0000313" key="12">
    <source>
        <dbReference type="EMBL" id="KAK3762279.1"/>
    </source>
</evidence>
<dbReference type="Pfam" id="PF00270">
    <property type="entry name" value="DEAD"/>
    <property type="match status" value="1"/>
</dbReference>
<evidence type="ECO:0000256" key="2">
    <source>
        <dbReference type="ARBA" id="ARBA00022490"/>
    </source>
</evidence>
<dbReference type="GO" id="GO:0070478">
    <property type="term" value="P:nuclear-transcribed mRNA catabolic process, 3'-5' exonucleolytic nonsense-mediated decay"/>
    <property type="evidence" value="ECO:0007669"/>
    <property type="project" value="TreeGrafter"/>
</dbReference>
<organism evidence="12 13">
    <name type="scientific">Elysia crispata</name>
    <name type="common">lettuce slug</name>
    <dbReference type="NCBI Taxonomy" id="231223"/>
    <lineage>
        <taxon>Eukaryota</taxon>
        <taxon>Metazoa</taxon>
        <taxon>Spiralia</taxon>
        <taxon>Lophotrochozoa</taxon>
        <taxon>Mollusca</taxon>
        <taxon>Gastropoda</taxon>
        <taxon>Heterobranchia</taxon>
        <taxon>Euthyneura</taxon>
        <taxon>Panpulmonata</taxon>
        <taxon>Sacoglossa</taxon>
        <taxon>Placobranchoidea</taxon>
        <taxon>Plakobranchidae</taxon>
        <taxon>Elysia</taxon>
    </lineage>
</organism>
<proteinExistence type="predicted"/>
<dbReference type="EMBL" id="JAWDGP010004731">
    <property type="protein sequence ID" value="KAK3762279.1"/>
    <property type="molecule type" value="Genomic_DNA"/>
</dbReference>
<dbReference type="SMART" id="SM01142">
    <property type="entry name" value="DSHCT"/>
    <property type="match status" value="1"/>
</dbReference>
<dbReference type="GO" id="GO:0055087">
    <property type="term" value="C:Ski complex"/>
    <property type="evidence" value="ECO:0007669"/>
    <property type="project" value="TreeGrafter"/>
</dbReference>
<evidence type="ECO:0000256" key="7">
    <source>
        <dbReference type="ARBA" id="ARBA00022884"/>
    </source>
</evidence>
<dbReference type="InterPro" id="IPR001650">
    <property type="entry name" value="Helicase_C-like"/>
</dbReference>
<evidence type="ECO:0008006" key="14">
    <source>
        <dbReference type="Google" id="ProtNLM"/>
    </source>
</evidence>
<gene>
    <name evidence="12" type="ORF">RRG08_037929</name>
</gene>
<dbReference type="InterPro" id="IPR016438">
    <property type="entry name" value="SKI2-like"/>
</dbReference>
<dbReference type="InterPro" id="IPR027417">
    <property type="entry name" value="P-loop_NTPase"/>
</dbReference>
<comment type="caution">
    <text evidence="12">The sequence shown here is derived from an EMBL/GenBank/DDBJ whole genome shotgun (WGS) entry which is preliminary data.</text>
</comment>
<dbReference type="Proteomes" id="UP001283361">
    <property type="component" value="Unassembled WGS sequence"/>
</dbReference>
<evidence type="ECO:0000256" key="8">
    <source>
        <dbReference type="ARBA" id="ARBA00047984"/>
    </source>
</evidence>
<dbReference type="Pfam" id="PF13234">
    <property type="entry name" value="MTR4_beta-barrel"/>
    <property type="match status" value="1"/>
</dbReference>
<keyword evidence="7" id="KW-0694">RNA-binding</keyword>
<evidence type="ECO:0000256" key="4">
    <source>
        <dbReference type="ARBA" id="ARBA00022801"/>
    </source>
</evidence>
<dbReference type="Pfam" id="PF00271">
    <property type="entry name" value="Helicase_C"/>
    <property type="match status" value="1"/>
</dbReference>
<evidence type="ECO:0000256" key="1">
    <source>
        <dbReference type="ARBA" id="ARBA00004496"/>
    </source>
</evidence>
<accession>A0AAE0Z3S1</accession>
<dbReference type="InterPro" id="IPR012961">
    <property type="entry name" value="Ski2/MTR4_C"/>
</dbReference>
<keyword evidence="13" id="KW-1185">Reference proteome</keyword>
<dbReference type="InterPro" id="IPR048392">
    <property type="entry name" value="MTR4-like_stalk"/>
</dbReference>
<dbReference type="Pfam" id="PF17911">
    <property type="entry name" value="Ski2_N"/>
    <property type="match status" value="1"/>
</dbReference>
<dbReference type="CDD" id="cd18795">
    <property type="entry name" value="SF2_C_Ski2"/>
    <property type="match status" value="1"/>
</dbReference>
<dbReference type="Gene3D" id="3.40.50.300">
    <property type="entry name" value="P-loop containing nucleotide triphosphate hydrolases"/>
    <property type="match status" value="2"/>
</dbReference>
<dbReference type="InterPro" id="IPR050699">
    <property type="entry name" value="RNA-DNA_Helicase"/>
</dbReference>